<evidence type="ECO:0000259" key="2">
    <source>
        <dbReference type="Pfam" id="PF01636"/>
    </source>
</evidence>
<proteinExistence type="inferred from homology"/>
<dbReference type="InterPro" id="IPR050249">
    <property type="entry name" value="Pseudomonas-type_ThrB"/>
</dbReference>
<organism evidence="3 4">
    <name type="scientific">Agrococcus jenensis</name>
    <dbReference type="NCBI Taxonomy" id="46353"/>
    <lineage>
        <taxon>Bacteria</taxon>
        <taxon>Bacillati</taxon>
        <taxon>Actinomycetota</taxon>
        <taxon>Actinomycetes</taxon>
        <taxon>Micrococcales</taxon>
        <taxon>Microbacteriaceae</taxon>
        <taxon>Agrococcus</taxon>
    </lineage>
</organism>
<reference evidence="3 4" key="1">
    <citation type="submission" date="2018-11" db="EMBL/GenBank/DDBJ databases">
        <title>Sequencing the genomes of 1000 actinobacteria strains.</title>
        <authorList>
            <person name="Klenk H.-P."/>
        </authorList>
    </citation>
    <scope>NUCLEOTIDE SEQUENCE [LARGE SCALE GENOMIC DNA]</scope>
    <source>
        <strain evidence="3 4">DSM 9580</strain>
    </source>
</reference>
<dbReference type="PANTHER" id="PTHR21064">
    <property type="entry name" value="AMINOGLYCOSIDE PHOSPHOTRANSFERASE DOMAIN-CONTAINING PROTEIN-RELATED"/>
    <property type="match status" value="1"/>
</dbReference>
<gene>
    <name evidence="3" type="ORF">EDD26_0419</name>
</gene>
<evidence type="ECO:0000313" key="4">
    <source>
        <dbReference type="Proteomes" id="UP000275456"/>
    </source>
</evidence>
<dbReference type="Proteomes" id="UP000275456">
    <property type="component" value="Unassembled WGS sequence"/>
</dbReference>
<dbReference type="Pfam" id="PF01636">
    <property type="entry name" value="APH"/>
    <property type="match status" value="1"/>
</dbReference>
<keyword evidence="3" id="KW-0418">Kinase</keyword>
<comment type="caution">
    <text evidence="3">The sequence shown here is derived from an EMBL/GenBank/DDBJ whole genome shotgun (WGS) entry which is preliminary data.</text>
</comment>
<dbReference type="SUPFAM" id="SSF56112">
    <property type="entry name" value="Protein kinase-like (PK-like)"/>
    <property type="match status" value="1"/>
</dbReference>
<dbReference type="AlphaFoldDB" id="A0A3N2APT3"/>
<keyword evidence="3" id="KW-0808">Transferase</keyword>
<evidence type="ECO:0000256" key="1">
    <source>
        <dbReference type="ARBA" id="ARBA00038240"/>
    </source>
</evidence>
<name>A0A3N2APT3_9MICO</name>
<dbReference type="InterPro" id="IPR002575">
    <property type="entry name" value="Aminoglycoside_PTrfase"/>
</dbReference>
<feature type="domain" description="Aminoglycoside phosphotransferase" evidence="2">
    <location>
        <begin position="43"/>
        <end position="266"/>
    </location>
</feature>
<keyword evidence="4" id="KW-1185">Reference proteome</keyword>
<evidence type="ECO:0000313" key="3">
    <source>
        <dbReference type="EMBL" id="ROR65061.1"/>
    </source>
</evidence>
<dbReference type="RefSeq" id="WP_123696196.1">
    <property type="nucleotide sequence ID" value="NZ_RKHJ01000001.1"/>
</dbReference>
<comment type="similarity">
    <text evidence="1">Belongs to the pseudomonas-type ThrB family.</text>
</comment>
<dbReference type="OrthoDB" id="241498at2"/>
<dbReference type="GO" id="GO:0009088">
    <property type="term" value="P:threonine biosynthetic process"/>
    <property type="evidence" value="ECO:0007669"/>
    <property type="project" value="TreeGrafter"/>
</dbReference>
<dbReference type="InterPro" id="IPR011009">
    <property type="entry name" value="Kinase-like_dom_sf"/>
</dbReference>
<sequence length="333" mass="35491">MTQAYDELGEAEQVEVLRGVALRAASAFGLEVEGMALALHGYNTTFRVDLRDGRRLALRVGTNSHSTPEHAVAQQAWLGAIAAQTDVRVPEPLRTSDGGWFVSVDAEELGRAVLVTMASWLEGPDAEVLEPDSARALGRAMAALHAQAAGWAPPPGGALPRLDAPLFGDLDVLDDAPGLTADDRSVLDTARSRATEVFDRLHRGAEVRPLHADLHGGNLKWHERQLAVFDFDDAGLGLPVLDLAISTFYLRGSDPALEAALREGYAEVAPLPQADPSDVEALIASRQLLLANALLVSTTAEHRAQAADYTGVALARLRHWLASGRFSLSPGDG</sequence>
<dbReference type="GO" id="GO:0004413">
    <property type="term" value="F:homoserine kinase activity"/>
    <property type="evidence" value="ECO:0007669"/>
    <property type="project" value="TreeGrafter"/>
</dbReference>
<protein>
    <submittedName>
        <fullName evidence="3">Ser/Thr protein kinase RdoA (MazF antagonist)</fullName>
    </submittedName>
</protein>
<accession>A0A3N2APT3</accession>
<dbReference type="Gene3D" id="1.10.510.10">
    <property type="entry name" value="Transferase(Phosphotransferase) domain 1"/>
    <property type="match status" value="1"/>
</dbReference>
<dbReference type="Gene3D" id="3.30.200.70">
    <property type="match status" value="1"/>
</dbReference>
<dbReference type="PANTHER" id="PTHR21064:SF6">
    <property type="entry name" value="AMINOGLYCOSIDE PHOSPHOTRANSFERASE DOMAIN-CONTAINING PROTEIN"/>
    <property type="match status" value="1"/>
</dbReference>
<dbReference type="Gene3D" id="1.20.1270.170">
    <property type="match status" value="1"/>
</dbReference>
<dbReference type="EMBL" id="RKHJ01000001">
    <property type="protein sequence ID" value="ROR65061.1"/>
    <property type="molecule type" value="Genomic_DNA"/>
</dbReference>